<accession>U5WAR1</accession>
<dbReference type="GO" id="GO:0008703">
    <property type="term" value="F:5-amino-6-(5-phosphoribosylamino)uracil reductase activity"/>
    <property type="evidence" value="ECO:0007669"/>
    <property type="project" value="InterPro"/>
</dbReference>
<protein>
    <recommendedName>
        <fullName evidence="1">Bacterial bifunctional deaminase-reductase C-terminal domain-containing protein</fullName>
    </recommendedName>
</protein>
<dbReference type="PANTHER" id="PTHR38011:SF11">
    <property type="entry name" value="2,5-DIAMINO-6-RIBOSYLAMINO-4(3H)-PYRIMIDINONE 5'-PHOSPHATE REDUCTASE"/>
    <property type="match status" value="1"/>
</dbReference>
<gene>
    <name evidence="2" type="ORF">AFR_39875</name>
</gene>
<dbReference type="SUPFAM" id="SSF53597">
    <property type="entry name" value="Dihydrofolate reductase-like"/>
    <property type="match status" value="1"/>
</dbReference>
<dbReference type="EMBL" id="CP006272">
    <property type="protein sequence ID" value="AGZ46229.1"/>
    <property type="molecule type" value="Genomic_DNA"/>
</dbReference>
<dbReference type="InterPro" id="IPR024072">
    <property type="entry name" value="DHFR-like_dom_sf"/>
</dbReference>
<dbReference type="eggNOG" id="COG0262">
    <property type="taxonomic scope" value="Bacteria"/>
</dbReference>
<dbReference type="RefSeq" id="WP_023562562.1">
    <property type="nucleotide sequence ID" value="NC_022657.1"/>
</dbReference>
<dbReference type="Gene3D" id="3.40.430.10">
    <property type="entry name" value="Dihydrofolate Reductase, subunit A"/>
    <property type="match status" value="1"/>
</dbReference>
<dbReference type="Pfam" id="PF01872">
    <property type="entry name" value="RibD_C"/>
    <property type="match status" value="1"/>
</dbReference>
<dbReference type="PATRIC" id="fig|1246995.3.peg.8068"/>
<sequence length="190" mass="20674">MRKLTYYIATSIDGFIAGPGGEFDFFGFEGDFAAAILEEFPETLPAAAREPLGLIDVANKRFDTVLMGRGTYEPGLAVGMTSPYSQLRQYVFSRTLTSDAPDVEIVGGDPVGFVRKLKQEDGLGIWLCGGGKLAAELRDEIDELIVKINPLVLGAGIPLFAGDFRPDQLRLVESRTFETGTIIATYARRS</sequence>
<dbReference type="PANTHER" id="PTHR38011">
    <property type="entry name" value="DIHYDROFOLATE REDUCTASE FAMILY PROTEIN (AFU_ORTHOLOGUE AFUA_8G06820)"/>
    <property type="match status" value="1"/>
</dbReference>
<dbReference type="Proteomes" id="UP000017746">
    <property type="component" value="Chromosome"/>
</dbReference>
<dbReference type="STRING" id="1246995.AFR_39875"/>
<dbReference type="AlphaFoldDB" id="U5WAR1"/>
<dbReference type="GO" id="GO:0009231">
    <property type="term" value="P:riboflavin biosynthetic process"/>
    <property type="evidence" value="ECO:0007669"/>
    <property type="project" value="InterPro"/>
</dbReference>
<dbReference type="InterPro" id="IPR002734">
    <property type="entry name" value="RibDG_C"/>
</dbReference>
<dbReference type="InterPro" id="IPR050765">
    <property type="entry name" value="Riboflavin_Biosynth_HTPR"/>
</dbReference>
<feature type="domain" description="Bacterial bifunctional deaminase-reductase C-terminal" evidence="1">
    <location>
        <begin position="2"/>
        <end position="182"/>
    </location>
</feature>
<organism evidence="2 3">
    <name type="scientific">Actinoplanes friuliensis DSM 7358</name>
    <dbReference type="NCBI Taxonomy" id="1246995"/>
    <lineage>
        <taxon>Bacteria</taxon>
        <taxon>Bacillati</taxon>
        <taxon>Actinomycetota</taxon>
        <taxon>Actinomycetes</taxon>
        <taxon>Micromonosporales</taxon>
        <taxon>Micromonosporaceae</taxon>
        <taxon>Actinoplanes</taxon>
    </lineage>
</organism>
<proteinExistence type="predicted"/>
<reference evidence="2 3" key="1">
    <citation type="journal article" date="2014" name="J. Biotechnol.">
        <title>Complete genome sequence of the actinobacterium Actinoplanes friuliensis HAG 010964, producer of the lipopeptide antibiotic friulimycin.</title>
        <authorList>
            <person name="Ruckert C."/>
            <person name="Szczepanowski R."/>
            <person name="Albersmeier A."/>
            <person name="Goesmann A."/>
            <person name="Fischer N."/>
            <person name="Steinkamper A."/>
            <person name="Puhler A."/>
            <person name="Biener R."/>
            <person name="Schwartz D."/>
            <person name="Kalinowski J."/>
        </authorList>
    </citation>
    <scope>NUCLEOTIDE SEQUENCE [LARGE SCALE GENOMIC DNA]</scope>
    <source>
        <strain evidence="2 3">DSM 7358</strain>
    </source>
</reference>
<keyword evidence="3" id="KW-1185">Reference proteome</keyword>
<evidence type="ECO:0000313" key="3">
    <source>
        <dbReference type="Proteomes" id="UP000017746"/>
    </source>
</evidence>
<evidence type="ECO:0000313" key="2">
    <source>
        <dbReference type="EMBL" id="AGZ46229.1"/>
    </source>
</evidence>
<evidence type="ECO:0000259" key="1">
    <source>
        <dbReference type="Pfam" id="PF01872"/>
    </source>
</evidence>
<dbReference type="HOGENOM" id="CLU_043966_4_0_11"/>
<name>U5WAR1_9ACTN</name>
<dbReference type="KEGG" id="afs:AFR_39875"/>
<dbReference type="OrthoDB" id="195113at2"/>